<dbReference type="Gene3D" id="3.30.450.20">
    <property type="entry name" value="PAS domain"/>
    <property type="match status" value="2"/>
</dbReference>
<dbReference type="SMART" id="SM00091">
    <property type="entry name" value="PAS"/>
    <property type="match status" value="1"/>
</dbReference>
<dbReference type="InterPro" id="IPR027417">
    <property type="entry name" value="P-loop_NTPase"/>
</dbReference>
<dbReference type="EMBL" id="APJX01000001">
    <property type="protein sequence ID" value="EMS80894.1"/>
    <property type="molecule type" value="Genomic_DNA"/>
</dbReference>
<dbReference type="Pfam" id="PF00158">
    <property type="entry name" value="Sigma54_activat"/>
    <property type="match status" value="1"/>
</dbReference>
<evidence type="ECO:0000256" key="2">
    <source>
        <dbReference type="ARBA" id="ARBA00022840"/>
    </source>
</evidence>
<dbReference type="Pfam" id="PF00989">
    <property type="entry name" value="PAS"/>
    <property type="match status" value="1"/>
</dbReference>
<dbReference type="InterPro" id="IPR058031">
    <property type="entry name" value="AAA_lid_NorR"/>
</dbReference>
<feature type="domain" description="PAS" evidence="6">
    <location>
        <begin position="139"/>
        <end position="177"/>
    </location>
</feature>
<dbReference type="PANTHER" id="PTHR32071">
    <property type="entry name" value="TRANSCRIPTIONAL REGULATORY PROTEIN"/>
    <property type="match status" value="1"/>
</dbReference>
<dbReference type="Pfam" id="PF02954">
    <property type="entry name" value="HTH_8"/>
    <property type="match status" value="1"/>
</dbReference>
<dbReference type="PRINTS" id="PR01590">
    <property type="entry name" value="HTHFIS"/>
</dbReference>
<dbReference type="InterPro" id="IPR000014">
    <property type="entry name" value="PAS"/>
</dbReference>
<name>S0G530_9BACT</name>
<dbReference type="Proteomes" id="UP000014216">
    <property type="component" value="Unassembled WGS sequence"/>
</dbReference>
<evidence type="ECO:0000256" key="4">
    <source>
        <dbReference type="ARBA" id="ARBA00023163"/>
    </source>
</evidence>
<dbReference type="CDD" id="cd00130">
    <property type="entry name" value="PAS"/>
    <property type="match status" value="1"/>
</dbReference>
<dbReference type="GO" id="GO:0006355">
    <property type="term" value="P:regulation of DNA-templated transcription"/>
    <property type="evidence" value="ECO:0007669"/>
    <property type="project" value="InterPro"/>
</dbReference>
<dbReference type="SUPFAM" id="SSF52540">
    <property type="entry name" value="P-loop containing nucleoside triphosphate hydrolases"/>
    <property type="match status" value="1"/>
</dbReference>
<dbReference type="SMART" id="SM00382">
    <property type="entry name" value="AAA"/>
    <property type="match status" value="1"/>
</dbReference>
<dbReference type="PROSITE" id="PS50112">
    <property type="entry name" value="PAS"/>
    <property type="match status" value="1"/>
</dbReference>
<sequence length="565" mass="62805">MKRADTPHMRSDKTGIIALSSEFSVMGINRQACRMLEIAPAPGTDCPLEKIVDTKSLAAAGRLFADAIEKKAPVKDAVICLVNASGRPFHCHVSALPLMSKHQSAIGVILSFKAIDVQNRAETSPPSLTYLPRLGYQGVVDSLPEGVFSIDREWRVNGFNKTAETLTGHARDDIIGKYCWQVFQSGSCQHNCPLADIFKNGRSWENQETTIRTHTGSVRKIRFNAGPLKTADGRVVGAVESFRLLPMKKENKRPSLDAFTFQGMIGKNAAMTSLFAMLRDVAASQADVLITGESGTGKELVARAIHTLSHPDAKTFVAVNCSALPETLLESELFGHEKGAFTGADQMKQGRFELAGNGTLFLDEIGELKPALQVKLLRVLEQKEFERVGGSSPITLFARVIAATNQDLDKAMACGRFREDLYYRLRTIPLRVPPLRERIEDIPLLVDHFINTFNLKYDKNVRLVDPKVMDFFKTYHWPGNIRELERCMEHAFVFVRGPIIFPRYLPEMEDFTGQKPPGPGKKINPDQENLLWALEKADGNRAQAAKLLTISRTSLWRKMKGAGLI</sequence>
<evidence type="ECO:0000259" key="5">
    <source>
        <dbReference type="PROSITE" id="PS50045"/>
    </source>
</evidence>
<dbReference type="Gene3D" id="1.10.10.60">
    <property type="entry name" value="Homeodomain-like"/>
    <property type="match status" value="1"/>
</dbReference>
<dbReference type="Pfam" id="PF25601">
    <property type="entry name" value="AAA_lid_14"/>
    <property type="match status" value="1"/>
</dbReference>
<dbReference type="CDD" id="cd00009">
    <property type="entry name" value="AAA"/>
    <property type="match status" value="1"/>
</dbReference>
<dbReference type="PROSITE" id="PS50045">
    <property type="entry name" value="SIGMA54_INTERACT_4"/>
    <property type="match status" value="1"/>
</dbReference>
<keyword evidence="8" id="KW-1185">Reference proteome</keyword>
<comment type="caution">
    <text evidence="7">The sequence shown here is derived from an EMBL/GenBank/DDBJ whole genome shotgun (WGS) entry which is preliminary data.</text>
</comment>
<dbReference type="Gene3D" id="3.40.50.300">
    <property type="entry name" value="P-loop containing nucleotide triphosphate hydrolases"/>
    <property type="match status" value="1"/>
</dbReference>
<gene>
    <name evidence="7" type="ORF">Dpo_1c00240</name>
</gene>
<dbReference type="InterPro" id="IPR003593">
    <property type="entry name" value="AAA+_ATPase"/>
</dbReference>
<proteinExistence type="predicted"/>
<evidence type="ECO:0000313" key="8">
    <source>
        <dbReference type="Proteomes" id="UP000014216"/>
    </source>
</evidence>
<dbReference type="GO" id="GO:0005524">
    <property type="term" value="F:ATP binding"/>
    <property type="evidence" value="ECO:0007669"/>
    <property type="project" value="UniProtKB-KW"/>
</dbReference>
<dbReference type="Gene3D" id="1.10.8.60">
    <property type="match status" value="1"/>
</dbReference>
<keyword evidence="3" id="KW-0805">Transcription regulation</keyword>
<keyword evidence="1" id="KW-0547">Nucleotide-binding</keyword>
<protein>
    <submittedName>
        <fullName evidence="7">PAS modulated sigma54 specific transcriptional regulator, Fis family</fullName>
    </submittedName>
</protein>
<dbReference type="PROSITE" id="PS00675">
    <property type="entry name" value="SIGMA54_INTERACT_1"/>
    <property type="match status" value="1"/>
</dbReference>
<dbReference type="InterPro" id="IPR002197">
    <property type="entry name" value="HTH_Fis"/>
</dbReference>
<evidence type="ECO:0000259" key="6">
    <source>
        <dbReference type="PROSITE" id="PS50112"/>
    </source>
</evidence>
<accession>S0G530</accession>
<organism evidence="7 8">
    <name type="scientific">Desulfotignum phosphitoxidans DSM 13687</name>
    <dbReference type="NCBI Taxonomy" id="1286635"/>
    <lineage>
        <taxon>Bacteria</taxon>
        <taxon>Pseudomonadati</taxon>
        <taxon>Thermodesulfobacteriota</taxon>
        <taxon>Desulfobacteria</taxon>
        <taxon>Desulfobacterales</taxon>
        <taxon>Desulfobacteraceae</taxon>
        <taxon>Desulfotignum</taxon>
    </lineage>
</organism>
<evidence type="ECO:0000313" key="7">
    <source>
        <dbReference type="EMBL" id="EMS80894.1"/>
    </source>
</evidence>
<keyword evidence="2" id="KW-0067">ATP-binding</keyword>
<dbReference type="FunFam" id="3.40.50.300:FF:000006">
    <property type="entry name" value="DNA-binding transcriptional regulator NtrC"/>
    <property type="match status" value="1"/>
</dbReference>
<dbReference type="InterPro" id="IPR025662">
    <property type="entry name" value="Sigma_54_int_dom_ATP-bd_1"/>
</dbReference>
<dbReference type="InterPro" id="IPR035965">
    <property type="entry name" value="PAS-like_dom_sf"/>
</dbReference>
<dbReference type="SUPFAM" id="SSF46689">
    <property type="entry name" value="Homeodomain-like"/>
    <property type="match status" value="1"/>
</dbReference>
<keyword evidence="4" id="KW-0804">Transcription</keyword>
<dbReference type="SUPFAM" id="SSF55785">
    <property type="entry name" value="PYP-like sensor domain (PAS domain)"/>
    <property type="match status" value="2"/>
</dbReference>
<dbReference type="GO" id="GO:0043565">
    <property type="term" value="F:sequence-specific DNA binding"/>
    <property type="evidence" value="ECO:0007669"/>
    <property type="project" value="InterPro"/>
</dbReference>
<evidence type="ECO:0000256" key="3">
    <source>
        <dbReference type="ARBA" id="ARBA00023015"/>
    </source>
</evidence>
<dbReference type="NCBIfam" id="TIGR00229">
    <property type="entry name" value="sensory_box"/>
    <property type="match status" value="1"/>
</dbReference>
<dbReference type="InterPro" id="IPR013767">
    <property type="entry name" value="PAS_fold"/>
</dbReference>
<reference evidence="7 8" key="1">
    <citation type="journal article" date="2013" name="Genome Announc.">
        <title>Draft Genome Sequence of Desulfotignum phosphitoxidans DSM 13687 Strain FiPS-3.</title>
        <authorList>
            <person name="Poehlein A."/>
            <person name="Daniel R."/>
            <person name="Simeonova D.D."/>
        </authorList>
    </citation>
    <scope>NUCLEOTIDE SEQUENCE [LARGE SCALE GENOMIC DNA]</scope>
    <source>
        <strain evidence="7 8">DSM 13687</strain>
    </source>
</reference>
<dbReference type="InterPro" id="IPR002078">
    <property type="entry name" value="Sigma_54_int"/>
</dbReference>
<evidence type="ECO:0000256" key="1">
    <source>
        <dbReference type="ARBA" id="ARBA00022741"/>
    </source>
</evidence>
<dbReference type="AlphaFoldDB" id="S0G530"/>
<dbReference type="InterPro" id="IPR009057">
    <property type="entry name" value="Homeodomain-like_sf"/>
</dbReference>
<feature type="domain" description="Sigma-54 factor interaction" evidence="5">
    <location>
        <begin position="264"/>
        <end position="493"/>
    </location>
</feature>